<dbReference type="Bgee" id="ENSDARG00000070558">
    <property type="expression patterns" value="Expressed in intestine and 14 other cell types or tissues"/>
</dbReference>
<proteinExistence type="predicted"/>
<protein>
    <submittedName>
        <fullName evidence="2">Si:ch211-93g23.2</fullName>
    </submittedName>
    <submittedName>
        <fullName evidence="4">Uncharacterized protein LOC100005086</fullName>
    </submittedName>
</protein>
<dbReference type="EMBL" id="AL929396">
    <property type="status" value="NOT_ANNOTATED_CDS"/>
    <property type="molecule type" value="Genomic_DNA"/>
</dbReference>
<evidence type="ECO:0000313" key="3">
    <source>
        <dbReference type="Proteomes" id="UP000000437"/>
    </source>
</evidence>
<evidence type="ECO:0000313" key="4">
    <source>
        <dbReference type="RefSeq" id="NP_001139099.1"/>
    </source>
</evidence>
<reference evidence="4" key="4">
    <citation type="journal article" date="2016" name="BMC Genomics">
        <title>Gene evolution and gene expression after whole genome duplication in fish: the PhyloFish database.</title>
        <authorList>
            <person name="Pasquier J."/>
            <person name="Cabau C."/>
            <person name="Nguyen T."/>
            <person name="Jouanno E."/>
            <person name="Severac D."/>
            <person name="Braasch I."/>
            <person name="Journot L."/>
            <person name="Pontarotti P."/>
            <person name="Klopp C."/>
            <person name="Postlethwait J.H."/>
            <person name="Guiguen Y."/>
            <person name="Bobe J."/>
        </authorList>
    </citation>
    <scope>NUCLEOTIDE SEQUENCE</scope>
    <source>
        <strain evidence="4">Tuebingen</strain>
    </source>
</reference>
<dbReference type="PaxDb" id="7955-ENSDARP00000120471"/>
<keyword evidence="3" id="KW-1185">Reference proteome</keyword>
<evidence type="ECO:0000313" key="2">
    <source>
        <dbReference type="Ensembl" id="ENSDARP00000120471"/>
    </source>
</evidence>
<dbReference type="GeneTree" id="ENSGT00940000165586"/>
<accession>B7ZD59</accession>
<dbReference type="Proteomes" id="UP000000437">
    <property type="component" value="Chromosome 1"/>
</dbReference>
<reference evidence="2" key="2">
    <citation type="submission" date="2013-08" db="UniProtKB">
        <authorList>
            <consortium name="Ensembl"/>
        </authorList>
    </citation>
    <scope>IDENTIFICATION</scope>
    <source>
        <strain evidence="2">Tuebingen</strain>
    </source>
</reference>
<dbReference type="GO" id="GO:0008757">
    <property type="term" value="F:S-adenosylmethionine-dependent methyltransferase activity"/>
    <property type="evidence" value="ECO:0007669"/>
    <property type="project" value="InterPro"/>
</dbReference>
<dbReference type="Ensembl" id="ENSDART00000147638.2">
    <property type="protein sequence ID" value="ENSDARP00000120471.1"/>
    <property type="gene ID" value="ENSDARG00000070558.7"/>
</dbReference>
<dbReference type="PANTHER" id="PTHR44942">
    <property type="entry name" value="METHYLTRANSF_11 DOMAIN-CONTAINING PROTEIN"/>
    <property type="match status" value="1"/>
</dbReference>
<evidence type="ECO:0000259" key="1">
    <source>
        <dbReference type="Pfam" id="PF08241"/>
    </source>
</evidence>
<sequence>MAQRHFEGKDHVESYQRHRVSPPQELIDEVLNFLRKRINTDLDLAVDVGCGSGQGTELLAPYFLTVVGTDISPAQLKIASDKDHPANICYRESPAEDLPFEDSIADLVSSMSAAHWFDHPRFLQEVDRILKPGGCLALLSYTMDFELEYGESTSKLNNICEEFYAALHPFRKAYIGSSSLQVYKNIYDSISYADKEWHECLKSRRIMPLSKFIGLVETFSTYQGFLEKDPVKAKKLSKTITDRLLEAMGASSTDTELTVIVKYFYILASKPRKS</sequence>
<dbReference type="HOGENOM" id="CLU_049344_5_2_1"/>
<dbReference type="AGR" id="ZFIN:ZDB-GENE-090312-164"/>
<dbReference type="FunFam" id="3.40.50.150:FF:000370">
    <property type="entry name" value="Si:ch211-93g23.2"/>
    <property type="match status" value="1"/>
</dbReference>
<organism evidence="2">
    <name type="scientific">Danio rerio</name>
    <name type="common">Zebrafish</name>
    <name type="synonym">Brachydanio rerio</name>
    <dbReference type="NCBI Taxonomy" id="7955"/>
    <lineage>
        <taxon>Eukaryota</taxon>
        <taxon>Metazoa</taxon>
        <taxon>Chordata</taxon>
        <taxon>Craniata</taxon>
        <taxon>Vertebrata</taxon>
        <taxon>Euteleostomi</taxon>
        <taxon>Actinopterygii</taxon>
        <taxon>Neopterygii</taxon>
        <taxon>Teleostei</taxon>
        <taxon>Ostariophysi</taxon>
        <taxon>Cypriniformes</taxon>
        <taxon>Danionidae</taxon>
        <taxon>Danioninae</taxon>
        <taxon>Danio</taxon>
    </lineage>
</organism>
<dbReference type="PhylomeDB" id="B7ZD59"/>
<name>B7ZD59_DANRE</name>
<dbReference type="STRING" id="7955.ENSDARP00000120471"/>
<dbReference type="Gene3D" id="3.40.50.150">
    <property type="entry name" value="Vaccinia Virus protein VP39"/>
    <property type="match status" value="1"/>
</dbReference>
<evidence type="ECO:0000313" key="5">
    <source>
        <dbReference type="ZFIN" id="ZDB-GENE-090312-164"/>
    </source>
</evidence>
<reference evidence="2 3" key="1">
    <citation type="journal article" date="2013" name="Nature">
        <title>The zebrafish reference genome sequence and its relationship to the human genome.</title>
        <authorList>
            <consortium name="Genome Reference Consortium Zebrafish"/>
            <person name="Howe K."/>
            <person name="Clark M.D."/>
            <person name="Torroja C.F."/>
            <person name="Torrance J."/>
            <person name="Berthelot C."/>
            <person name="Muffato M."/>
            <person name="Collins J.E."/>
            <person name="Humphray S."/>
            <person name="McLaren K."/>
            <person name="Matthews L."/>
            <person name="McLaren S."/>
            <person name="Sealy I."/>
            <person name="Caccamo M."/>
            <person name="Churcher C."/>
            <person name="Scott C."/>
            <person name="Barrett J.C."/>
            <person name="Koch R."/>
            <person name="Rauch G.J."/>
            <person name="White S."/>
            <person name="Chow W."/>
            <person name="Kilian B."/>
            <person name="Quintais L.T."/>
            <person name="Guerra-Assuncao J.A."/>
            <person name="Zhou Y."/>
            <person name="Gu Y."/>
            <person name="Yen J."/>
            <person name="Vogel J.H."/>
            <person name="Eyre T."/>
            <person name="Redmond S."/>
            <person name="Banerjee R."/>
            <person name="Chi J."/>
            <person name="Fu B."/>
            <person name="Langley E."/>
            <person name="Maguire S.F."/>
            <person name="Laird G.K."/>
            <person name="Lloyd D."/>
            <person name="Kenyon E."/>
            <person name="Donaldson S."/>
            <person name="Sehra H."/>
            <person name="Almeida-King J."/>
            <person name="Loveland J."/>
            <person name="Trevanion S."/>
            <person name="Jones M."/>
            <person name="Quail M."/>
            <person name="Willey D."/>
            <person name="Hunt A."/>
            <person name="Burton J."/>
            <person name="Sims S."/>
            <person name="McLay K."/>
            <person name="Plumb B."/>
            <person name="Davis J."/>
            <person name="Clee C."/>
            <person name="Oliver K."/>
            <person name="Clark R."/>
            <person name="Riddle C."/>
            <person name="Elliot D."/>
            <person name="Eliott D."/>
            <person name="Threadgold G."/>
            <person name="Harden G."/>
            <person name="Ware D."/>
            <person name="Begum S."/>
            <person name="Mortimore B."/>
            <person name="Mortimer B."/>
            <person name="Kerry G."/>
            <person name="Heath P."/>
            <person name="Phillimore B."/>
            <person name="Tracey A."/>
            <person name="Corby N."/>
            <person name="Dunn M."/>
            <person name="Johnson C."/>
            <person name="Wood J."/>
            <person name="Clark S."/>
            <person name="Pelan S."/>
            <person name="Griffiths G."/>
            <person name="Smith M."/>
            <person name="Glithero R."/>
            <person name="Howden P."/>
            <person name="Barker N."/>
            <person name="Lloyd C."/>
            <person name="Stevens C."/>
            <person name="Harley J."/>
            <person name="Holt K."/>
            <person name="Panagiotidis G."/>
            <person name="Lovell J."/>
            <person name="Beasley H."/>
            <person name="Henderson C."/>
            <person name="Gordon D."/>
            <person name="Auger K."/>
            <person name="Wright D."/>
            <person name="Collins J."/>
            <person name="Raisen C."/>
            <person name="Dyer L."/>
            <person name="Leung K."/>
            <person name="Robertson L."/>
            <person name="Ambridge K."/>
            <person name="Leongamornlert D."/>
            <person name="McGuire S."/>
            <person name="Gilderthorp R."/>
            <person name="Griffiths C."/>
            <person name="Manthravadi D."/>
            <person name="Nichol S."/>
            <person name="Barker G."/>
            <person name="Whitehead S."/>
            <person name="Kay M."/>
            <person name="Brown J."/>
            <person name="Murnane C."/>
            <person name="Gray E."/>
            <person name="Humphries M."/>
            <person name="Sycamore N."/>
            <person name="Barker D."/>
            <person name="Saunders D."/>
            <person name="Wallis J."/>
            <person name="Babbage A."/>
            <person name="Hammond S."/>
            <person name="Mashreghi-Mohammadi M."/>
            <person name="Barr L."/>
            <person name="Martin S."/>
            <person name="Wray P."/>
            <person name="Ellington A."/>
            <person name="Matthews N."/>
            <person name="Ellwood M."/>
            <person name="Woodmansey R."/>
            <person name="Clark G."/>
            <person name="Cooper J."/>
            <person name="Cooper J."/>
            <person name="Tromans A."/>
            <person name="Grafham D."/>
            <person name="Skuce C."/>
            <person name="Pandian R."/>
            <person name="Andrews R."/>
            <person name="Harrison E."/>
            <person name="Kimberley A."/>
            <person name="Garnett J."/>
            <person name="Fosker N."/>
            <person name="Hall R."/>
            <person name="Garner P."/>
            <person name="Kelly D."/>
            <person name="Bird C."/>
            <person name="Palmer S."/>
            <person name="Gehring I."/>
            <person name="Berger A."/>
            <person name="Dooley C.M."/>
            <person name="Ersan-Urun Z."/>
            <person name="Eser C."/>
            <person name="Geiger H."/>
            <person name="Geisler M."/>
            <person name="Karotki L."/>
            <person name="Kirn A."/>
            <person name="Konantz J."/>
            <person name="Konantz M."/>
            <person name="Oberlander M."/>
            <person name="Rudolph-Geiger S."/>
            <person name="Teucke M."/>
            <person name="Lanz C."/>
            <person name="Raddatz G."/>
            <person name="Osoegawa K."/>
            <person name="Zhu B."/>
            <person name="Rapp A."/>
            <person name="Widaa S."/>
            <person name="Langford C."/>
            <person name="Yang F."/>
            <person name="Schuster S.C."/>
            <person name="Carter N.P."/>
            <person name="Harrow J."/>
            <person name="Ning Z."/>
            <person name="Herrero J."/>
            <person name="Searle S.M."/>
            <person name="Enright A."/>
            <person name="Geisler R."/>
            <person name="Plasterk R.H."/>
            <person name="Lee C."/>
            <person name="Westerfield M."/>
            <person name="de Jong P.J."/>
            <person name="Zon L.I."/>
            <person name="Postlethwait J.H."/>
            <person name="Nusslein-Volhard C."/>
            <person name="Hubbard T.J."/>
            <person name="Roest Crollius H."/>
            <person name="Rogers J."/>
            <person name="Stemple D.L."/>
        </authorList>
    </citation>
    <scope>NUCLEOTIDE SEQUENCE [LARGE SCALE GENOMIC DNA]</scope>
    <source>
        <strain evidence="2">Tuebingen</strain>
    </source>
</reference>
<dbReference type="OMA" id="EWNECLQ"/>
<dbReference type="OrthoDB" id="506498at2759"/>
<dbReference type="KEGG" id="dre:100005086"/>
<dbReference type="GeneID" id="100005086"/>
<dbReference type="CDD" id="cd02440">
    <property type="entry name" value="AdoMet_MTases"/>
    <property type="match status" value="1"/>
</dbReference>
<accession>A0A8M1NQ83</accession>
<dbReference type="eggNOG" id="KOG3010">
    <property type="taxonomic scope" value="Eukaryota"/>
</dbReference>
<reference evidence="4" key="5">
    <citation type="submission" date="2025-04" db="UniProtKB">
        <authorList>
            <consortium name="RefSeq"/>
        </authorList>
    </citation>
    <scope>IDENTIFICATION</scope>
    <source>
        <strain evidence="4">Tuebingen</strain>
    </source>
</reference>
<dbReference type="Pfam" id="PF08241">
    <property type="entry name" value="Methyltransf_11"/>
    <property type="match status" value="1"/>
</dbReference>
<dbReference type="AlphaFoldDB" id="B7ZD59"/>
<dbReference type="InterPro" id="IPR051052">
    <property type="entry name" value="Diverse_substrate_MTase"/>
</dbReference>
<dbReference type="InterPro" id="IPR013216">
    <property type="entry name" value="Methyltransf_11"/>
</dbReference>
<dbReference type="PANTHER" id="PTHR44942:SF9">
    <property type="entry name" value="NOVEL PROTEIN-RELATED"/>
    <property type="match status" value="1"/>
</dbReference>
<dbReference type="SUPFAM" id="SSF53335">
    <property type="entry name" value="S-adenosyl-L-methionine-dependent methyltransferases"/>
    <property type="match status" value="1"/>
</dbReference>
<dbReference type="SMR" id="B7ZD59"/>
<dbReference type="ZFIN" id="ZDB-GENE-090312-164">
    <property type="gene designation" value="si:ch211-93g23.2"/>
</dbReference>
<feature type="domain" description="Methyltransferase type 11" evidence="1">
    <location>
        <begin position="46"/>
        <end position="137"/>
    </location>
</feature>
<dbReference type="RefSeq" id="NP_001139099.1">
    <property type="nucleotide sequence ID" value="NM_001145627.1"/>
</dbReference>
<reference evidence="4" key="3">
    <citation type="journal article" date="2015" name="Nat. Commun.">
        <title>RFX transcription factors are essential for hearing in mice.</title>
        <authorList>
            <person name="Elkon R."/>
            <person name="Milon B."/>
            <person name="Morrison L."/>
            <person name="Shah M."/>
            <person name="Vijayakumar S."/>
            <person name="Racherla M."/>
            <person name="Leitch C.C."/>
            <person name="Silipino L."/>
            <person name="Hadi S."/>
            <person name="Weiss-Gayet M."/>
            <person name="Barras E."/>
            <person name="Schmid C.D."/>
            <person name="Ait-Lounis A."/>
            <person name="Barnes A."/>
            <person name="Song Y."/>
            <person name="Eisenman D.J."/>
            <person name="Eliyahu E."/>
            <person name="Frolenkov G.I."/>
            <person name="Strome S.E."/>
            <person name="Durand B."/>
            <person name="Zaghloul N.A."/>
            <person name="Jones S.M."/>
            <person name="Reith W."/>
            <person name="Hertzano R."/>
        </authorList>
    </citation>
    <scope>NUCLEOTIDE SEQUENCE</scope>
    <source>
        <strain evidence="4">Tuebingen</strain>
    </source>
</reference>
<dbReference type="InterPro" id="IPR029063">
    <property type="entry name" value="SAM-dependent_MTases_sf"/>
</dbReference>
<gene>
    <name evidence="2 4 5" type="primary">si:ch211-93g23.2</name>
</gene>